<sequence>MRNLKVFIFDGLNYWIQSWPESLARSYKLQEVKISGCNSLKEIKINGNKSIRSFSLSYSSITLLSLCGCRKLANIYLDGLKELEDLNLSGTAITEIPDVSEFPRLRKLDLLAVPHLRRVPWHKLDHIPKIFNLDQCDFINDSVSDFDSEYWKTNQGMTEIMDRVCIRVTNSHLFLSLSSKHCTYLFRKGSLQTFYVLVASSEKRKKAFDTILRQQTIQYQPLEQSCYKDDKLKALAPKSLLVQQTQCSRHIKISSTERYPFGLEGILEITESLSVEDNIHISSVSDMNPRLPVLRALQIEECHKVESLFNASSEESVCPQLQDFSVAHLPNMSHLVIEKGTHLLGGSFGSLKNLHLLECQRLKSIFPDNVLLPNLEMLVITGCTSLQTVFYKSGYYAFDADTIKNFSENHLRSLHTIRLYLLPQLLHIHEEQRVGAFLMPKWRTLYFRGCWGLCQLPLLNGSRGQKVCVDGEGKKCNTLKALMDTVQLSHYEFRPKPPVASTKDEVKNMIFLKYGLRSSEKTLEVKSSYPRQKFYWTIYRFFGEFHGSQLLYFRRVSAFNN</sequence>
<organism evidence="2 3">
    <name type="scientific">Rhynchospora pubera</name>
    <dbReference type="NCBI Taxonomy" id="906938"/>
    <lineage>
        <taxon>Eukaryota</taxon>
        <taxon>Viridiplantae</taxon>
        <taxon>Streptophyta</taxon>
        <taxon>Embryophyta</taxon>
        <taxon>Tracheophyta</taxon>
        <taxon>Spermatophyta</taxon>
        <taxon>Magnoliopsida</taxon>
        <taxon>Liliopsida</taxon>
        <taxon>Poales</taxon>
        <taxon>Cyperaceae</taxon>
        <taxon>Cyperoideae</taxon>
        <taxon>Rhynchosporeae</taxon>
        <taxon>Rhynchospora</taxon>
    </lineage>
</organism>
<reference evidence="2" key="1">
    <citation type="submission" date="2022-08" db="EMBL/GenBank/DDBJ databases">
        <authorList>
            <person name="Marques A."/>
        </authorList>
    </citation>
    <scope>NUCLEOTIDE SEQUENCE</scope>
    <source>
        <strain evidence="2">RhyPub2mFocal</strain>
        <tissue evidence="2">Leaves</tissue>
    </source>
</reference>
<dbReference type="Gene3D" id="3.80.10.10">
    <property type="entry name" value="Ribonuclease Inhibitor"/>
    <property type="match status" value="2"/>
</dbReference>
<dbReference type="InterPro" id="IPR057135">
    <property type="entry name" value="At4g27190-like_LRR"/>
</dbReference>
<dbReference type="InterPro" id="IPR032675">
    <property type="entry name" value="LRR_dom_sf"/>
</dbReference>
<proteinExistence type="predicted"/>
<keyword evidence="3" id="KW-1185">Reference proteome</keyword>
<feature type="domain" description="Disease resistance protein At4g27190-like leucine-rich repeats" evidence="1">
    <location>
        <begin position="347"/>
        <end position="455"/>
    </location>
</feature>
<accession>A0AAV8HBC2</accession>
<dbReference type="Proteomes" id="UP001140206">
    <property type="component" value="Chromosome 1"/>
</dbReference>
<dbReference type="InterPro" id="IPR001611">
    <property type="entry name" value="Leu-rich_rpt"/>
</dbReference>
<evidence type="ECO:0000259" key="1">
    <source>
        <dbReference type="Pfam" id="PF23247"/>
    </source>
</evidence>
<evidence type="ECO:0000313" key="2">
    <source>
        <dbReference type="EMBL" id="KAJ4813210.1"/>
    </source>
</evidence>
<protein>
    <submittedName>
        <fullName evidence="2">NB-ARC domain-containing disease resistance protein</fullName>
    </submittedName>
</protein>
<dbReference type="PANTHER" id="PTHR33463:SF28">
    <property type="entry name" value="VTA1_CALLOSE SYNTHASE N-TERMINAL DOMAIN-CONTAINING PROTEIN"/>
    <property type="match status" value="1"/>
</dbReference>
<dbReference type="SUPFAM" id="SSF52058">
    <property type="entry name" value="L domain-like"/>
    <property type="match status" value="1"/>
</dbReference>
<dbReference type="InterPro" id="IPR050905">
    <property type="entry name" value="Plant_NBS-LRR"/>
</dbReference>
<evidence type="ECO:0000313" key="3">
    <source>
        <dbReference type="Proteomes" id="UP001140206"/>
    </source>
</evidence>
<gene>
    <name evidence="2" type="ORF">LUZ62_025776</name>
</gene>
<comment type="caution">
    <text evidence="2">The sequence shown here is derived from an EMBL/GenBank/DDBJ whole genome shotgun (WGS) entry which is preliminary data.</text>
</comment>
<name>A0AAV8HBC2_9POAL</name>
<dbReference type="PROSITE" id="PS51450">
    <property type="entry name" value="LRR"/>
    <property type="match status" value="1"/>
</dbReference>
<dbReference type="Pfam" id="PF23247">
    <property type="entry name" value="LRR_RPS2"/>
    <property type="match status" value="1"/>
</dbReference>
<dbReference type="PANTHER" id="PTHR33463">
    <property type="entry name" value="NB-ARC DOMAIN-CONTAINING PROTEIN-RELATED"/>
    <property type="match status" value="1"/>
</dbReference>
<dbReference type="EMBL" id="JAMFTS010000001">
    <property type="protein sequence ID" value="KAJ4813210.1"/>
    <property type="molecule type" value="Genomic_DNA"/>
</dbReference>
<dbReference type="AlphaFoldDB" id="A0AAV8HBC2"/>